<feature type="compositionally biased region" description="Low complexity" evidence="1">
    <location>
        <begin position="278"/>
        <end position="299"/>
    </location>
</feature>
<feature type="domain" description="SAF" evidence="3">
    <location>
        <begin position="41"/>
        <end position="107"/>
    </location>
</feature>
<keyword evidence="2" id="KW-0472">Membrane</keyword>
<dbReference type="InterPro" id="IPR031571">
    <property type="entry name" value="RcpC_dom"/>
</dbReference>
<reference evidence="4" key="1">
    <citation type="submission" date="2020-05" db="EMBL/GenBank/DDBJ databases">
        <authorList>
            <person name="Chiriac C."/>
            <person name="Salcher M."/>
            <person name="Ghai R."/>
            <person name="Kavagutti S V."/>
        </authorList>
    </citation>
    <scope>NUCLEOTIDE SEQUENCE</scope>
</reference>
<dbReference type="AlphaFoldDB" id="A0A6J6B233"/>
<dbReference type="CDD" id="cd11614">
    <property type="entry name" value="SAF_CpaB_FlgA_like"/>
    <property type="match status" value="1"/>
</dbReference>
<dbReference type="EMBL" id="CAEZYU010000114">
    <property type="protein sequence ID" value="CAB4756377.1"/>
    <property type="molecule type" value="Genomic_DNA"/>
</dbReference>
<name>A0A6J6B233_9ZZZZ</name>
<evidence type="ECO:0000256" key="2">
    <source>
        <dbReference type="SAM" id="Phobius"/>
    </source>
</evidence>
<sequence>MGSRRTLILIGAIVIGGLAAFLTMNYVKGVESESADKNQMVTVLVAAGPVAKGSPADEALASQSIRTAQRRRSELPASAVVRPEDISGQVAAVDFGGGEVITSMMFLPVQELTGSKGSSIDEGNVAITIMVEPDAGVAGLIQPGDSINIMALAPVAPGGEGTRTESLSKAAPDASTPWTLGQPYVYAFQDVKVLGVGKNLGTPVAAPATAPGAEPAPAAAPATDTNLITVQIPADQAPLLISLRGAGLYLTLNRPDYEAAPIPFVSSLPSFSGEEGRSPYPAASAEAVAPAGSAGATGQ</sequence>
<proteinExistence type="predicted"/>
<feature type="transmembrane region" description="Helical" evidence="2">
    <location>
        <begin position="7"/>
        <end position="27"/>
    </location>
</feature>
<keyword evidence="2" id="KW-1133">Transmembrane helix</keyword>
<gene>
    <name evidence="4" type="ORF">UFOPK1358_00527</name>
    <name evidence="5" type="ORF">UFOPK2766_01940</name>
</gene>
<evidence type="ECO:0000313" key="4">
    <source>
        <dbReference type="EMBL" id="CAB4532905.1"/>
    </source>
</evidence>
<feature type="region of interest" description="Disordered" evidence="1">
    <location>
        <begin position="270"/>
        <end position="299"/>
    </location>
</feature>
<organism evidence="4">
    <name type="scientific">freshwater metagenome</name>
    <dbReference type="NCBI Taxonomy" id="449393"/>
    <lineage>
        <taxon>unclassified sequences</taxon>
        <taxon>metagenomes</taxon>
        <taxon>ecological metagenomes</taxon>
    </lineage>
</organism>
<dbReference type="NCBIfam" id="TIGR03177">
    <property type="entry name" value="pilus_cpaB"/>
    <property type="match status" value="1"/>
</dbReference>
<evidence type="ECO:0000259" key="3">
    <source>
        <dbReference type="SMART" id="SM00858"/>
    </source>
</evidence>
<accession>A0A6J6B233</accession>
<keyword evidence="2" id="KW-0812">Transmembrane</keyword>
<dbReference type="InterPro" id="IPR013974">
    <property type="entry name" value="SAF"/>
</dbReference>
<dbReference type="Pfam" id="PF16976">
    <property type="entry name" value="RcpC"/>
    <property type="match status" value="1"/>
</dbReference>
<dbReference type="InterPro" id="IPR017592">
    <property type="entry name" value="Pilus_assmbl_Flp-typ_CpaB"/>
</dbReference>
<protein>
    <submittedName>
        <fullName evidence="4">Unannotated protein</fullName>
    </submittedName>
</protein>
<dbReference type="EMBL" id="CAEZSF010000033">
    <property type="protein sequence ID" value="CAB4532905.1"/>
    <property type="molecule type" value="Genomic_DNA"/>
</dbReference>
<evidence type="ECO:0000256" key="1">
    <source>
        <dbReference type="SAM" id="MobiDB-lite"/>
    </source>
</evidence>
<dbReference type="SMART" id="SM00858">
    <property type="entry name" value="SAF"/>
    <property type="match status" value="1"/>
</dbReference>
<evidence type="ECO:0000313" key="5">
    <source>
        <dbReference type="EMBL" id="CAB4756377.1"/>
    </source>
</evidence>